<dbReference type="PANTHER" id="PTHR32487:SF0">
    <property type="entry name" value="3-OXO-DELTA(4,5)-STEROID 5-BETA-REDUCTASE"/>
    <property type="match status" value="1"/>
</dbReference>
<protein>
    <recommendedName>
        <fullName evidence="1">PRISE-like Rossmann-fold domain-containing protein</fullName>
    </recommendedName>
</protein>
<proteinExistence type="predicted"/>
<feature type="domain" description="PRISE-like Rossmann-fold" evidence="1">
    <location>
        <begin position="4"/>
        <end position="215"/>
    </location>
</feature>
<dbReference type="PANTHER" id="PTHR32487">
    <property type="entry name" value="3-OXO-DELTA(4,5)-STEROID 5-BETA-REDUCTASE"/>
    <property type="match status" value="1"/>
</dbReference>
<dbReference type="STRING" id="363999.A0A439DHU7"/>
<dbReference type="EMBL" id="RYZI01000016">
    <property type="protein sequence ID" value="RWA13971.1"/>
    <property type="molecule type" value="Genomic_DNA"/>
</dbReference>
<evidence type="ECO:0000259" key="1">
    <source>
        <dbReference type="Pfam" id="PF22917"/>
    </source>
</evidence>
<reference evidence="2 3" key="1">
    <citation type="submission" date="2018-12" db="EMBL/GenBank/DDBJ databases">
        <title>Draft genome sequence of Xylaria grammica IHI A82.</title>
        <authorList>
            <person name="Buettner E."/>
            <person name="Kellner H."/>
        </authorList>
    </citation>
    <scope>NUCLEOTIDE SEQUENCE [LARGE SCALE GENOMIC DNA]</scope>
    <source>
        <strain evidence="2 3">IHI A82</strain>
    </source>
</reference>
<dbReference type="Pfam" id="PF22917">
    <property type="entry name" value="PRISE"/>
    <property type="match status" value="1"/>
</dbReference>
<dbReference type="InterPro" id="IPR036291">
    <property type="entry name" value="NAD(P)-bd_dom_sf"/>
</dbReference>
<gene>
    <name evidence="2" type="ORF">EKO27_g1153</name>
</gene>
<accession>A0A439DHU7</accession>
<dbReference type="AlphaFoldDB" id="A0A439DHU7"/>
<evidence type="ECO:0000313" key="2">
    <source>
        <dbReference type="EMBL" id="RWA13971.1"/>
    </source>
</evidence>
<dbReference type="Proteomes" id="UP000286045">
    <property type="component" value="Unassembled WGS sequence"/>
</dbReference>
<organism evidence="2 3">
    <name type="scientific">Xylaria grammica</name>
    <dbReference type="NCBI Taxonomy" id="363999"/>
    <lineage>
        <taxon>Eukaryota</taxon>
        <taxon>Fungi</taxon>
        <taxon>Dikarya</taxon>
        <taxon>Ascomycota</taxon>
        <taxon>Pezizomycotina</taxon>
        <taxon>Sordariomycetes</taxon>
        <taxon>Xylariomycetidae</taxon>
        <taxon>Xylariales</taxon>
        <taxon>Xylariaceae</taxon>
        <taxon>Xylaria</taxon>
    </lineage>
</organism>
<keyword evidence="3" id="KW-1185">Reference proteome</keyword>
<dbReference type="SUPFAM" id="SSF51735">
    <property type="entry name" value="NAD(P)-binding Rossmann-fold domains"/>
    <property type="match status" value="1"/>
</dbReference>
<dbReference type="Gene3D" id="3.40.50.720">
    <property type="entry name" value="NAD(P)-binding Rossmann-like Domain"/>
    <property type="match status" value="1"/>
</dbReference>
<comment type="caution">
    <text evidence="2">The sequence shown here is derived from an EMBL/GenBank/DDBJ whole genome shotgun (WGS) entry which is preliminary data.</text>
</comment>
<sequence>MARSLSHIPPVTHIFFCAYLADPDEGEAARINGAMLSNFLTALKQTGQIVDLQCFVLTCGLKQYGVHQGQPKNPMREDDPASLFWLEQEDRPPNFYYTQQRILEKAADDTGNTWSWTVTYPQDVIGFARANFMNLISSLGLYCAVSKEIEGSKLVFPGNKKNYLAFNDWTSARYHAEFCLWAGTAQNANNQRFNVVNGDVQSWQDLWPRLAKRYGCAIPDKMFPSRDGERTAYPGYESGLVKLHARPPISEVESQLGLKDEFNQSLVYTQIDLTKWAKRPEVVKAWERLRDRYGLEQGAWDNATWGFLNFLLGREYSCIASMSKARKMGFNKYADTWAEFEHALKELETAKMLPSIAELKGSHS</sequence>
<name>A0A439DHU7_9PEZI</name>
<dbReference type="InterPro" id="IPR055222">
    <property type="entry name" value="PRISE-like_Rossmann-fold"/>
</dbReference>
<evidence type="ECO:0000313" key="3">
    <source>
        <dbReference type="Proteomes" id="UP000286045"/>
    </source>
</evidence>
<dbReference type="CDD" id="cd08948">
    <property type="entry name" value="5beta-POR_like_SDR_a"/>
    <property type="match status" value="1"/>
</dbReference>